<dbReference type="PANTHER" id="PTHR33164:SF43">
    <property type="entry name" value="HTH-TYPE TRANSCRIPTIONAL REPRESSOR YETL"/>
    <property type="match status" value="1"/>
</dbReference>
<dbReference type="InterPro" id="IPR036390">
    <property type="entry name" value="WH_DNA-bd_sf"/>
</dbReference>
<dbReference type="PROSITE" id="PS50995">
    <property type="entry name" value="HTH_MARR_2"/>
    <property type="match status" value="2"/>
</dbReference>
<protein>
    <recommendedName>
        <fullName evidence="1">HTH marR-type domain-containing protein</fullName>
    </recommendedName>
</protein>
<keyword evidence="3" id="KW-1185">Reference proteome</keyword>
<dbReference type="Pfam" id="PF01047">
    <property type="entry name" value="MarR"/>
    <property type="match status" value="1"/>
</dbReference>
<evidence type="ECO:0000259" key="1">
    <source>
        <dbReference type="PROSITE" id="PS50995"/>
    </source>
</evidence>
<reference evidence="2" key="1">
    <citation type="journal article" date="2014" name="Int. J. Syst. Evol. Microbiol.">
        <title>Complete genome sequence of Corynebacterium casei LMG S-19264T (=DSM 44701T), isolated from a smear-ripened cheese.</title>
        <authorList>
            <consortium name="US DOE Joint Genome Institute (JGI-PGF)"/>
            <person name="Walter F."/>
            <person name="Albersmeier A."/>
            <person name="Kalinowski J."/>
            <person name="Ruckert C."/>
        </authorList>
    </citation>
    <scope>NUCLEOTIDE SEQUENCE</scope>
    <source>
        <strain evidence="2">CGMCC 4.7430</strain>
    </source>
</reference>
<reference evidence="2" key="2">
    <citation type="submission" date="2020-09" db="EMBL/GenBank/DDBJ databases">
        <authorList>
            <person name="Sun Q."/>
            <person name="Zhou Y."/>
        </authorList>
    </citation>
    <scope>NUCLEOTIDE SEQUENCE</scope>
    <source>
        <strain evidence="2">CGMCC 4.7430</strain>
    </source>
</reference>
<dbReference type="SUPFAM" id="SSF46785">
    <property type="entry name" value="Winged helix' DNA-binding domain"/>
    <property type="match status" value="2"/>
</dbReference>
<dbReference type="InterPro" id="IPR000835">
    <property type="entry name" value="HTH_MarR-typ"/>
</dbReference>
<dbReference type="EMBL" id="BMNK01000010">
    <property type="protein sequence ID" value="GGP11147.1"/>
    <property type="molecule type" value="Genomic_DNA"/>
</dbReference>
<accession>A0A918E7P2</accession>
<feature type="domain" description="HTH marR-type" evidence="1">
    <location>
        <begin position="6"/>
        <end position="142"/>
    </location>
</feature>
<proteinExistence type="predicted"/>
<dbReference type="Gene3D" id="1.10.10.10">
    <property type="entry name" value="Winged helix-like DNA-binding domain superfamily/Winged helix DNA-binding domain"/>
    <property type="match status" value="2"/>
</dbReference>
<dbReference type="Proteomes" id="UP000660745">
    <property type="component" value="Unassembled WGS sequence"/>
</dbReference>
<dbReference type="Pfam" id="PF12802">
    <property type="entry name" value="MarR_2"/>
    <property type="match status" value="1"/>
</dbReference>
<dbReference type="GO" id="GO:0006950">
    <property type="term" value="P:response to stress"/>
    <property type="evidence" value="ECO:0007669"/>
    <property type="project" value="TreeGrafter"/>
</dbReference>
<evidence type="ECO:0000313" key="2">
    <source>
        <dbReference type="EMBL" id="GGP11147.1"/>
    </source>
</evidence>
<dbReference type="SMART" id="SM00347">
    <property type="entry name" value="HTH_MARR"/>
    <property type="match status" value="2"/>
</dbReference>
<evidence type="ECO:0000313" key="3">
    <source>
        <dbReference type="Proteomes" id="UP000660745"/>
    </source>
</evidence>
<feature type="domain" description="HTH marR-type" evidence="1">
    <location>
        <begin position="147"/>
        <end position="279"/>
    </location>
</feature>
<name>A0A918E7P2_9ACTN</name>
<comment type="caution">
    <text evidence="2">The sequence shown here is derived from an EMBL/GenBank/DDBJ whole genome shotgun (WGS) entry which is preliminary data.</text>
</comment>
<sequence length="288" mass="31964">MGPVEGQTLTQVLRASVGGLLRGAYERFTGDALTGDPQARDFVVLDTLADQDADSQHELAERLGINRTIMVRLIDRLQEAGYVTRTRNPANRRSYMLSITEEGRAARDAMRQVVAERDARVTAVLTPDERQRLNELLSLLLPEPEPLQTTAYLVAQAHYRLRRMGDALLADVGLRTRHFGSLSAIAELGPCPQQRFARRLGISEPAAAQLVDELVRFGMVARGQDPSDRRRYALELTEVGRQRLTVVRDAAARLQADVLAVLGADAERELRALLTKLLTTNPPKNQQP</sequence>
<dbReference type="GO" id="GO:0003700">
    <property type="term" value="F:DNA-binding transcription factor activity"/>
    <property type="evidence" value="ECO:0007669"/>
    <property type="project" value="InterPro"/>
</dbReference>
<dbReference type="InterPro" id="IPR039422">
    <property type="entry name" value="MarR/SlyA-like"/>
</dbReference>
<gene>
    <name evidence="2" type="ORF">GCM10012278_53570</name>
</gene>
<dbReference type="InterPro" id="IPR036388">
    <property type="entry name" value="WH-like_DNA-bd_sf"/>
</dbReference>
<dbReference type="AlphaFoldDB" id="A0A918E7P2"/>
<dbReference type="PANTHER" id="PTHR33164">
    <property type="entry name" value="TRANSCRIPTIONAL REGULATOR, MARR FAMILY"/>
    <property type="match status" value="1"/>
</dbReference>
<organism evidence="2 3">
    <name type="scientific">Nonomuraea glycinis</name>
    <dbReference type="NCBI Taxonomy" id="2047744"/>
    <lineage>
        <taxon>Bacteria</taxon>
        <taxon>Bacillati</taxon>
        <taxon>Actinomycetota</taxon>
        <taxon>Actinomycetes</taxon>
        <taxon>Streptosporangiales</taxon>
        <taxon>Streptosporangiaceae</taxon>
        <taxon>Nonomuraea</taxon>
    </lineage>
</organism>
<dbReference type="PRINTS" id="PR00598">
    <property type="entry name" value="HTHMARR"/>
</dbReference>